<gene>
    <name evidence="1" type="ORF">EVAR_9811_1</name>
</gene>
<proteinExistence type="predicted"/>
<accession>A0A4C1U720</accession>
<evidence type="ECO:0000313" key="1">
    <source>
        <dbReference type="EMBL" id="GBP21626.1"/>
    </source>
</evidence>
<organism evidence="1 2">
    <name type="scientific">Eumeta variegata</name>
    <name type="common">Bagworm moth</name>
    <name type="synonym">Eumeta japonica</name>
    <dbReference type="NCBI Taxonomy" id="151549"/>
    <lineage>
        <taxon>Eukaryota</taxon>
        <taxon>Metazoa</taxon>
        <taxon>Ecdysozoa</taxon>
        <taxon>Arthropoda</taxon>
        <taxon>Hexapoda</taxon>
        <taxon>Insecta</taxon>
        <taxon>Pterygota</taxon>
        <taxon>Neoptera</taxon>
        <taxon>Endopterygota</taxon>
        <taxon>Lepidoptera</taxon>
        <taxon>Glossata</taxon>
        <taxon>Ditrysia</taxon>
        <taxon>Tineoidea</taxon>
        <taxon>Psychidae</taxon>
        <taxon>Oiketicinae</taxon>
        <taxon>Eumeta</taxon>
    </lineage>
</organism>
<name>A0A4C1U720_EUMVA</name>
<evidence type="ECO:0000313" key="2">
    <source>
        <dbReference type="Proteomes" id="UP000299102"/>
    </source>
</evidence>
<reference evidence="1 2" key="1">
    <citation type="journal article" date="2019" name="Commun. Biol.">
        <title>The bagworm genome reveals a unique fibroin gene that provides high tensile strength.</title>
        <authorList>
            <person name="Kono N."/>
            <person name="Nakamura H."/>
            <person name="Ohtoshi R."/>
            <person name="Tomita M."/>
            <person name="Numata K."/>
            <person name="Arakawa K."/>
        </authorList>
    </citation>
    <scope>NUCLEOTIDE SEQUENCE [LARGE SCALE GENOMIC DNA]</scope>
</reference>
<keyword evidence="2" id="KW-1185">Reference proteome</keyword>
<dbReference type="AlphaFoldDB" id="A0A4C1U720"/>
<dbReference type="Proteomes" id="UP000299102">
    <property type="component" value="Unassembled WGS sequence"/>
</dbReference>
<dbReference type="EMBL" id="BGZK01000130">
    <property type="protein sequence ID" value="GBP21626.1"/>
    <property type="molecule type" value="Genomic_DNA"/>
</dbReference>
<protein>
    <submittedName>
        <fullName evidence="1">Uncharacterized protein</fullName>
    </submittedName>
</protein>
<comment type="caution">
    <text evidence="1">The sequence shown here is derived from an EMBL/GenBank/DDBJ whole genome shotgun (WGS) entry which is preliminary data.</text>
</comment>
<sequence length="122" mass="13371">MRLRRELRPRCSAGRRGLRGGAALSRAQSDRPIYNTKPFKVSATARPRRKASTLTKLCREGVSKTLLYSIGSAGAAAGGCVSYARFVLCIIFRRQLNAHVESGCGSSRLPARRTLVTFDYPP</sequence>